<name>A0ABN7T7K8_OIKDI</name>
<evidence type="ECO:0000313" key="3">
    <source>
        <dbReference type="Proteomes" id="UP001158576"/>
    </source>
</evidence>
<dbReference type="EMBL" id="OU015567">
    <property type="protein sequence ID" value="CAG5112995.1"/>
    <property type="molecule type" value="Genomic_DNA"/>
</dbReference>
<sequence>MVNFTSPEPMECNPVDNDRKPKKVNHKIADHQNNYAPAEVKHDTAEFDDEFDDEEFDLIYRRNNNIASQDSTPGSQQSFATGSFSNENFDNLAERNAAEFAAKEKETREKEDKSEKDRRADQKEQTTESERKKHAEVQERTSFIASQQETVIDCTQARQETAETSVLRRVDTQDSTEAEIEERRDPCCLKYERIIIMDENEGPYEGTPPCTFHESYYKRWLNSIKDRRSGGKANREKAVGKAEKKRFAPYWNYDPSKYENKTVELPKTHVTKEYFDEKEM</sequence>
<feature type="compositionally biased region" description="Basic and acidic residues" evidence="1">
    <location>
        <begin position="92"/>
        <end position="139"/>
    </location>
</feature>
<evidence type="ECO:0000313" key="2">
    <source>
        <dbReference type="EMBL" id="CAG5112995.1"/>
    </source>
</evidence>
<gene>
    <name evidence="2" type="ORF">OKIOD_LOCUS15911</name>
</gene>
<reference evidence="2 3" key="1">
    <citation type="submission" date="2021-04" db="EMBL/GenBank/DDBJ databases">
        <authorList>
            <person name="Bliznina A."/>
        </authorList>
    </citation>
    <scope>NUCLEOTIDE SEQUENCE [LARGE SCALE GENOMIC DNA]</scope>
</reference>
<proteinExistence type="predicted"/>
<feature type="region of interest" description="Disordered" evidence="1">
    <location>
        <begin position="160"/>
        <end position="182"/>
    </location>
</feature>
<feature type="compositionally biased region" description="Polar residues" evidence="1">
    <location>
        <begin position="62"/>
        <end position="89"/>
    </location>
</feature>
<feature type="region of interest" description="Disordered" evidence="1">
    <location>
        <begin position="62"/>
        <end position="144"/>
    </location>
</feature>
<keyword evidence="3" id="KW-1185">Reference proteome</keyword>
<evidence type="ECO:0000256" key="1">
    <source>
        <dbReference type="SAM" id="MobiDB-lite"/>
    </source>
</evidence>
<organism evidence="2 3">
    <name type="scientific">Oikopleura dioica</name>
    <name type="common">Tunicate</name>
    <dbReference type="NCBI Taxonomy" id="34765"/>
    <lineage>
        <taxon>Eukaryota</taxon>
        <taxon>Metazoa</taxon>
        <taxon>Chordata</taxon>
        <taxon>Tunicata</taxon>
        <taxon>Appendicularia</taxon>
        <taxon>Copelata</taxon>
        <taxon>Oikopleuridae</taxon>
        <taxon>Oikopleura</taxon>
    </lineage>
</organism>
<accession>A0ABN7T7K8</accession>
<dbReference type="Proteomes" id="UP001158576">
    <property type="component" value="Chromosome 2"/>
</dbReference>
<protein>
    <submittedName>
        <fullName evidence="2">Oidioi.mRNA.OKI2018_I69.chr2.g7146.t1.cds</fullName>
    </submittedName>
</protein>
<feature type="region of interest" description="Disordered" evidence="1">
    <location>
        <begin position="1"/>
        <end position="41"/>
    </location>
</feature>